<reference evidence="2" key="1">
    <citation type="submission" date="2015-09" db="EMBL/GenBank/DDBJ databases">
        <title>Scylla olivacea transcriptome.</title>
        <authorList>
            <person name="Ikhwanuddin M."/>
        </authorList>
    </citation>
    <scope>NUCLEOTIDE SEQUENCE</scope>
</reference>
<organism evidence="2">
    <name type="scientific">Scylla olivacea</name>
    <name type="common">Orange mud crab</name>
    <name type="synonym">Cancer olivacea</name>
    <dbReference type="NCBI Taxonomy" id="85551"/>
    <lineage>
        <taxon>Eukaryota</taxon>
        <taxon>Metazoa</taxon>
        <taxon>Ecdysozoa</taxon>
        <taxon>Arthropoda</taxon>
        <taxon>Crustacea</taxon>
        <taxon>Multicrustacea</taxon>
        <taxon>Malacostraca</taxon>
        <taxon>Eumalacostraca</taxon>
        <taxon>Eucarida</taxon>
        <taxon>Decapoda</taxon>
        <taxon>Pleocyemata</taxon>
        <taxon>Brachyura</taxon>
        <taxon>Eubrachyura</taxon>
        <taxon>Portunoidea</taxon>
        <taxon>Portunidae</taxon>
        <taxon>Portuninae</taxon>
        <taxon>Scylla</taxon>
    </lineage>
</organism>
<evidence type="ECO:0000313" key="2">
    <source>
        <dbReference type="EMBL" id="JAI66168.1"/>
    </source>
</evidence>
<dbReference type="EMBL" id="GDRN01053474">
    <property type="protein sequence ID" value="JAI66167.1"/>
    <property type="molecule type" value="Transcribed_RNA"/>
</dbReference>
<protein>
    <recommendedName>
        <fullName evidence="1">PiggyBac transposable element-derived protein domain-containing protein</fullName>
    </recommendedName>
</protein>
<accession>A0A0N7ZD38</accession>
<dbReference type="EMBL" id="GDRN01053473">
    <property type="protein sequence ID" value="JAI66168.1"/>
    <property type="molecule type" value="Transcribed_RNA"/>
</dbReference>
<feature type="domain" description="PiggyBac transposable element-derived protein" evidence="1">
    <location>
        <begin position="6"/>
        <end position="92"/>
    </location>
</feature>
<proteinExistence type="predicted"/>
<name>A0A0N7ZD38_SCYOL</name>
<dbReference type="Pfam" id="PF13843">
    <property type="entry name" value="DDE_Tnp_1_7"/>
    <property type="match status" value="1"/>
</dbReference>
<dbReference type="AlphaFoldDB" id="A0A0N7ZD38"/>
<evidence type="ECO:0000259" key="1">
    <source>
        <dbReference type="Pfam" id="PF13843"/>
    </source>
</evidence>
<sequence>MWYSTCNMRWHDKRQVVMLSSIHTGQMKDSGKIHFKTKKPIMKPDLVLDYTKTMRLVDKTDMMVSFIDCISKTQLAPQPLFHLIDITLLNAYNFLLIKK</sequence>
<dbReference type="InterPro" id="IPR029526">
    <property type="entry name" value="PGBD"/>
</dbReference>